<dbReference type="AlphaFoldDB" id="A0A4Y2SQG0"/>
<feature type="non-terminal residue" evidence="1">
    <location>
        <position position="1"/>
    </location>
</feature>
<dbReference type="Proteomes" id="UP000499080">
    <property type="component" value="Unassembled WGS sequence"/>
</dbReference>
<dbReference type="EMBL" id="BGPR01022927">
    <property type="protein sequence ID" value="GBN89706.1"/>
    <property type="molecule type" value="Genomic_DNA"/>
</dbReference>
<evidence type="ECO:0000313" key="2">
    <source>
        <dbReference type="EMBL" id="GBN89706.1"/>
    </source>
</evidence>
<gene>
    <name evidence="2" type="ORF">AVEN_174839_1</name>
    <name evidence="1" type="ORF">AVEN_212069_1</name>
</gene>
<reference evidence="1 3" key="1">
    <citation type="journal article" date="2019" name="Sci. Rep.">
        <title>Orb-weaving spider Araneus ventricosus genome elucidates the spidroin gene catalogue.</title>
        <authorList>
            <person name="Kono N."/>
            <person name="Nakamura H."/>
            <person name="Ohtoshi R."/>
            <person name="Moran D.A.P."/>
            <person name="Shinohara A."/>
            <person name="Yoshida Y."/>
            <person name="Fujiwara M."/>
            <person name="Mori M."/>
            <person name="Tomita M."/>
            <person name="Arakawa K."/>
        </authorList>
    </citation>
    <scope>NUCLEOTIDE SEQUENCE [LARGE SCALE GENOMIC DNA]</scope>
</reference>
<dbReference type="EMBL" id="BGPR01022924">
    <property type="protein sequence ID" value="GBN89700.1"/>
    <property type="molecule type" value="Genomic_DNA"/>
</dbReference>
<accession>A0A4Y2SQG0</accession>
<protein>
    <submittedName>
        <fullName evidence="1">Uncharacterized protein</fullName>
    </submittedName>
</protein>
<proteinExistence type="predicted"/>
<name>A0A4Y2SQG0_ARAVE</name>
<evidence type="ECO:0000313" key="3">
    <source>
        <dbReference type="Proteomes" id="UP000499080"/>
    </source>
</evidence>
<evidence type="ECO:0000313" key="1">
    <source>
        <dbReference type="EMBL" id="GBN89700.1"/>
    </source>
</evidence>
<comment type="caution">
    <text evidence="1">The sequence shown here is derived from an EMBL/GenBank/DDBJ whole genome shotgun (WGS) entry which is preliminary data.</text>
</comment>
<keyword evidence="3" id="KW-1185">Reference proteome</keyword>
<organism evidence="1 3">
    <name type="scientific">Araneus ventricosus</name>
    <name type="common">Orbweaver spider</name>
    <name type="synonym">Epeira ventricosa</name>
    <dbReference type="NCBI Taxonomy" id="182803"/>
    <lineage>
        <taxon>Eukaryota</taxon>
        <taxon>Metazoa</taxon>
        <taxon>Ecdysozoa</taxon>
        <taxon>Arthropoda</taxon>
        <taxon>Chelicerata</taxon>
        <taxon>Arachnida</taxon>
        <taxon>Araneae</taxon>
        <taxon>Araneomorphae</taxon>
        <taxon>Entelegynae</taxon>
        <taxon>Araneoidea</taxon>
        <taxon>Araneidae</taxon>
        <taxon>Araneus</taxon>
    </lineage>
</organism>
<sequence>GIELLESAFRSPTLLVHEEAVGSGKGPNEDVLCRSKVRLTQRKRAGRGRL</sequence>